<evidence type="ECO:0000313" key="7">
    <source>
        <dbReference type="Proteomes" id="UP000603352"/>
    </source>
</evidence>
<dbReference type="PANTHER" id="PTHR30537">
    <property type="entry name" value="HTH-TYPE TRANSCRIPTIONAL REGULATOR"/>
    <property type="match status" value="1"/>
</dbReference>
<dbReference type="InterPro" id="IPR005119">
    <property type="entry name" value="LysR_subst-bd"/>
</dbReference>
<evidence type="ECO:0000256" key="1">
    <source>
        <dbReference type="ARBA" id="ARBA00009437"/>
    </source>
</evidence>
<proteinExistence type="inferred from homology"/>
<dbReference type="SUPFAM" id="SSF53850">
    <property type="entry name" value="Periplasmic binding protein-like II"/>
    <property type="match status" value="1"/>
</dbReference>
<accession>A0ABQ1ILW5</accession>
<evidence type="ECO:0000256" key="4">
    <source>
        <dbReference type="ARBA" id="ARBA00023163"/>
    </source>
</evidence>
<dbReference type="InterPro" id="IPR036390">
    <property type="entry name" value="WH_DNA-bd_sf"/>
</dbReference>
<organism evidence="6 7">
    <name type="scientific">Tistrella bauzanensis</name>
    <dbReference type="NCBI Taxonomy" id="657419"/>
    <lineage>
        <taxon>Bacteria</taxon>
        <taxon>Pseudomonadati</taxon>
        <taxon>Pseudomonadota</taxon>
        <taxon>Alphaproteobacteria</taxon>
        <taxon>Geminicoccales</taxon>
        <taxon>Geminicoccaceae</taxon>
        <taxon>Tistrella</taxon>
    </lineage>
</organism>
<keyword evidence="3" id="KW-0238">DNA-binding</keyword>
<dbReference type="InterPro" id="IPR058163">
    <property type="entry name" value="LysR-type_TF_proteobact-type"/>
</dbReference>
<dbReference type="Pfam" id="PF03466">
    <property type="entry name" value="LysR_substrate"/>
    <property type="match status" value="1"/>
</dbReference>
<comment type="caution">
    <text evidence="6">The sequence shown here is derived from an EMBL/GenBank/DDBJ whole genome shotgun (WGS) entry which is preliminary data.</text>
</comment>
<dbReference type="Proteomes" id="UP000603352">
    <property type="component" value="Unassembled WGS sequence"/>
</dbReference>
<comment type="similarity">
    <text evidence="1">Belongs to the LysR transcriptional regulatory family.</text>
</comment>
<keyword evidence="4" id="KW-0804">Transcription</keyword>
<keyword evidence="7" id="KW-1185">Reference proteome</keyword>
<keyword evidence="2" id="KW-0805">Transcription regulation</keyword>
<dbReference type="SUPFAM" id="SSF46785">
    <property type="entry name" value="Winged helix' DNA-binding domain"/>
    <property type="match status" value="1"/>
</dbReference>
<reference evidence="7" key="1">
    <citation type="journal article" date="2019" name="Int. J. Syst. Evol. Microbiol.">
        <title>The Global Catalogue of Microorganisms (GCM) 10K type strain sequencing project: providing services to taxonomists for standard genome sequencing and annotation.</title>
        <authorList>
            <consortium name="The Broad Institute Genomics Platform"/>
            <consortium name="The Broad Institute Genome Sequencing Center for Infectious Disease"/>
            <person name="Wu L."/>
            <person name="Ma J."/>
        </authorList>
    </citation>
    <scope>NUCLEOTIDE SEQUENCE [LARGE SCALE GENOMIC DNA]</scope>
    <source>
        <strain evidence="7">CGMCC 1.10188</strain>
    </source>
</reference>
<evidence type="ECO:0000313" key="6">
    <source>
        <dbReference type="EMBL" id="GGB46251.1"/>
    </source>
</evidence>
<dbReference type="EMBL" id="BMDZ01000034">
    <property type="protein sequence ID" value="GGB46251.1"/>
    <property type="molecule type" value="Genomic_DNA"/>
</dbReference>
<evidence type="ECO:0000256" key="3">
    <source>
        <dbReference type="ARBA" id="ARBA00023125"/>
    </source>
</evidence>
<evidence type="ECO:0000256" key="2">
    <source>
        <dbReference type="ARBA" id="ARBA00023015"/>
    </source>
</evidence>
<feature type="domain" description="HTH lysR-type" evidence="5">
    <location>
        <begin position="7"/>
        <end position="64"/>
    </location>
</feature>
<dbReference type="Pfam" id="PF00126">
    <property type="entry name" value="HTH_1"/>
    <property type="match status" value="1"/>
</dbReference>
<dbReference type="RefSeq" id="WP_188579143.1">
    <property type="nucleotide sequence ID" value="NZ_BMDZ01000034.1"/>
</dbReference>
<dbReference type="InterPro" id="IPR036388">
    <property type="entry name" value="WH-like_DNA-bd_sf"/>
</dbReference>
<dbReference type="Gene3D" id="3.40.190.10">
    <property type="entry name" value="Periplasmic binding protein-like II"/>
    <property type="match status" value="2"/>
</dbReference>
<dbReference type="PROSITE" id="PS50931">
    <property type="entry name" value="HTH_LYSR"/>
    <property type="match status" value="1"/>
</dbReference>
<dbReference type="InterPro" id="IPR000847">
    <property type="entry name" value="LysR_HTH_N"/>
</dbReference>
<dbReference type="PANTHER" id="PTHR30537:SF74">
    <property type="entry name" value="HTH-TYPE TRANSCRIPTIONAL REGULATOR TRPI"/>
    <property type="match status" value="1"/>
</dbReference>
<protein>
    <submittedName>
        <fullName evidence="6">LysR family transcriptional regulator</fullName>
    </submittedName>
</protein>
<dbReference type="Gene3D" id="1.10.10.10">
    <property type="entry name" value="Winged helix-like DNA-binding domain superfamily/Winged helix DNA-binding domain"/>
    <property type="match status" value="1"/>
</dbReference>
<gene>
    <name evidence="6" type="ORF">GCM10011505_29260</name>
</gene>
<evidence type="ECO:0000259" key="5">
    <source>
        <dbReference type="PROSITE" id="PS50931"/>
    </source>
</evidence>
<name>A0ABQ1ILW5_9PROT</name>
<dbReference type="PRINTS" id="PR00039">
    <property type="entry name" value="HTHLYSR"/>
</dbReference>
<sequence length="322" mass="34896">MSRRRLPPLGALHAFEAAARHQSFARAAEELHLTDGAISHRIRDLEDRLGVRLFRRLHRKVVLTEHGRRLFATSREMFDLLARGLGELEGVPSEPVRIAVPAVFATRWLLPRLDELEAAVPGIEPHLMMEGAGGPDSDAVPPDLIVRIGARPRGVDGVDRLAGDMLVPVAAPVYLARVGRPAAPEALTRYRLLRGPEDAWTSWFRSAGIARATPPRGPVLGDHDHLLGAAIAGHGVALAPTRLVAADIAAGRLARLFATAVPWPDAYWLIRGEAAADRPDIDRVAAWLGMAMAEVDSGLVTRTPPMIASGDLHRIPERPTVD</sequence>